<name>A0ABD5XNY0_9EURY</name>
<accession>A0ABD5XNY0</accession>
<proteinExistence type="predicted"/>
<dbReference type="Proteomes" id="UP001596368">
    <property type="component" value="Unassembled WGS sequence"/>
</dbReference>
<comment type="caution">
    <text evidence="1">The sequence shown here is derived from an EMBL/GenBank/DDBJ whole genome shotgun (WGS) entry which is preliminary data.</text>
</comment>
<organism evidence="1 3">
    <name type="scientific">Halobaculum litoreum</name>
    <dbReference type="NCBI Taxonomy" id="3031998"/>
    <lineage>
        <taxon>Archaea</taxon>
        <taxon>Methanobacteriati</taxon>
        <taxon>Methanobacteriota</taxon>
        <taxon>Stenosarchaea group</taxon>
        <taxon>Halobacteria</taxon>
        <taxon>Halobacteriales</taxon>
        <taxon>Haloferacaceae</taxon>
        <taxon>Halobaculum</taxon>
    </lineage>
</organism>
<keyword evidence="3" id="KW-1185">Reference proteome</keyword>
<dbReference type="AlphaFoldDB" id="A0ABD5XNY0"/>
<protein>
    <submittedName>
        <fullName evidence="1">Uncharacterized protein</fullName>
    </submittedName>
</protein>
<evidence type="ECO:0000313" key="1">
    <source>
        <dbReference type="EMBL" id="MFC7135471.1"/>
    </source>
</evidence>
<reference evidence="1" key="1">
    <citation type="journal article" date="2014" name="Int. J. Syst. Evol. Microbiol.">
        <title>Complete genome sequence of Corynebacterium casei LMG S-19264T (=DSM 44701T), isolated from a smear-ripened cheese.</title>
        <authorList>
            <consortium name="US DOE Joint Genome Institute (JGI-PGF)"/>
            <person name="Walter F."/>
            <person name="Albersmeier A."/>
            <person name="Kalinowski J."/>
            <person name="Ruckert C."/>
        </authorList>
    </citation>
    <scope>NUCLEOTIDE SEQUENCE [LARGE SCALE GENOMIC DNA]</scope>
    <source>
        <strain evidence="1">NBRC 112578</strain>
    </source>
</reference>
<dbReference type="GeneID" id="81120366"/>
<sequence length="203" mass="23806">MDERFHDAYQQIWKRPGTDEVRVKMGRGSVFKRNLHGAIRDLGLERDYHRITNSGLFNKFADGLIEIAETHGTNLTEDEFNAHFQTKKEEIFSDWLGAPPATYTVVFPIMIRSKHFPDEVKLYESKAEQIDEARWEHYLTAAENDDDSDFGSFLDALPNDYSDHPLKRREWTFLMVEINARDQSYALRRVSGCRNALRRDEFL</sequence>
<dbReference type="EMBL" id="JBHSZG010000001">
    <property type="protein sequence ID" value="MFC7137548.1"/>
    <property type="molecule type" value="Genomic_DNA"/>
</dbReference>
<evidence type="ECO:0000313" key="3">
    <source>
        <dbReference type="Proteomes" id="UP001596368"/>
    </source>
</evidence>
<reference evidence="3" key="2">
    <citation type="journal article" date="2019" name="Int. J. Syst. Evol. Microbiol.">
        <title>The Global Catalogue of Microorganisms (GCM) 10K type strain sequencing project: providing services to taxonomists for standard genome sequencing and annotation.</title>
        <authorList>
            <consortium name="The Broad Institute Genomics Platform"/>
            <consortium name="The Broad Institute Genome Sequencing Center for Infectious Disease"/>
            <person name="Wu L."/>
            <person name="Ma J."/>
        </authorList>
    </citation>
    <scope>NUCLEOTIDE SEQUENCE [LARGE SCALE GENOMIC DNA]</scope>
    <source>
        <strain evidence="3">DT92</strain>
    </source>
</reference>
<evidence type="ECO:0000313" key="2">
    <source>
        <dbReference type="EMBL" id="MFC7137548.1"/>
    </source>
</evidence>
<reference evidence="1" key="3">
    <citation type="submission" date="2024-09" db="EMBL/GenBank/DDBJ databases">
        <authorList>
            <person name="Sun Q."/>
        </authorList>
    </citation>
    <scope>NUCLEOTIDE SEQUENCE</scope>
    <source>
        <strain evidence="1">NBRC 112578</strain>
    </source>
</reference>
<dbReference type="EMBL" id="JBHSZG010000001">
    <property type="protein sequence ID" value="MFC7135471.1"/>
    <property type="molecule type" value="Genomic_DNA"/>
</dbReference>
<dbReference type="RefSeq" id="WP_284013244.1">
    <property type="nucleotide sequence ID" value="NZ_CP126156.1"/>
</dbReference>
<gene>
    <name evidence="1" type="ORF">ACFQRB_00300</name>
    <name evidence="2" type="ORF">ACFQRB_16110</name>
</gene>